<protein>
    <recommendedName>
        <fullName evidence="5">HTH lysR-type domain-containing protein</fullName>
    </recommendedName>
</protein>
<accession>A0A0H2KNJ2</accession>
<dbReference type="RefSeq" id="WP_047232557.1">
    <property type="nucleotide sequence ID" value="NZ_JNBQ01000007.1"/>
</dbReference>
<evidence type="ECO:0000256" key="3">
    <source>
        <dbReference type="ARBA" id="ARBA00023125"/>
    </source>
</evidence>
<gene>
    <name evidence="6" type="ORF">FB00_09105</name>
</gene>
<dbReference type="PROSITE" id="PS50931">
    <property type="entry name" value="HTH_LYSR"/>
    <property type="match status" value="1"/>
</dbReference>
<dbReference type="STRING" id="264251.FB00_09105"/>
<evidence type="ECO:0000256" key="4">
    <source>
        <dbReference type="ARBA" id="ARBA00023163"/>
    </source>
</evidence>
<name>A0A0H2KNJ2_9MICO</name>
<evidence type="ECO:0000256" key="1">
    <source>
        <dbReference type="ARBA" id="ARBA00009437"/>
    </source>
</evidence>
<dbReference type="SUPFAM" id="SSF53850">
    <property type="entry name" value="Periplasmic binding protein-like II"/>
    <property type="match status" value="1"/>
</dbReference>
<dbReference type="PANTHER" id="PTHR30126:SF39">
    <property type="entry name" value="HTH-TYPE TRANSCRIPTIONAL REGULATOR CYSL"/>
    <property type="match status" value="1"/>
</dbReference>
<keyword evidence="7" id="KW-1185">Reference proteome</keyword>
<dbReference type="InterPro" id="IPR036388">
    <property type="entry name" value="WH-like_DNA-bd_sf"/>
</dbReference>
<keyword evidence="3" id="KW-0238">DNA-binding</keyword>
<dbReference type="GO" id="GO:0003700">
    <property type="term" value="F:DNA-binding transcription factor activity"/>
    <property type="evidence" value="ECO:0007669"/>
    <property type="project" value="InterPro"/>
</dbReference>
<evidence type="ECO:0000256" key="2">
    <source>
        <dbReference type="ARBA" id="ARBA00023015"/>
    </source>
</evidence>
<dbReference type="Proteomes" id="UP000035265">
    <property type="component" value="Unassembled WGS sequence"/>
</dbReference>
<evidence type="ECO:0000313" key="7">
    <source>
        <dbReference type="Proteomes" id="UP000035265"/>
    </source>
</evidence>
<dbReference type="Pfam" id="PF03466">
    <property type="entry name" value="LysR_substrate"/>
    <property type="match status" value="1"/>
</dbReference>
<dbReference type="InterPro" id="IPR005119">
    <property type="entry name" value="LysR_subst-bd"/>
</dbReference>
<dbReference type="PRINTS" id="PR00039">
    <property type="entry name" value="HTHLYSR"/>
</dbReference>
<dbReference type="PATRIC" id="fig|264251.5.peg.1851"/>
<proteinExistence type="inferred from homology"/>
<sequence length="308" mass="32241">MAQTSRDRTSLSALELLVATDSHGSISAAARALGVAQPTASAGLRALERRLGLELLERTTRGSRLTETGRATAAWAREVIEASDRFETSVAALRDAPAARVRVAASLTVAEYLAPRWLARLALEGSGPGGGAPDVELVVRNSREVTDLVLDAAVELGFVESATLRRGLRSRTVAHDRLVVVVGPAHRWARRSALRVDELLAGGLVVRERGSGTRETLERGLAAVGERLPDHLPYLGSTAALKTAVQHGGAVAVLSSLAVADDVARGSLVRVAVPGLELDRRLRMVWKDGAALSSGARRIAAAAAASSG</sequence>
<reference evidence="6 7" key="1">
    <citation type="submission" date="2014-05" db="EMBL/GenBank/DDBJ databases">
        <title>Cellulosimicrobium funkei U11 genome.</title>
        <authorList>
            <person name="Hu C."/>
            <person name="Gong Y."/>
            <person name="Wan W."/>
            <person name="Jiang M."/>
        </authorList>
    </citation>
    <scope>NUCLEOTIDE SEQUENCE [LARGE SCALE GENOMIC DNA]</scope>
    <source>
        <strain evidence="6 7">U11</strain>
    </source>
</reference>
<dbReference type="GO" id="GO:0000976">
    <property type="term" value="F:transcription cis-regulatory region binding"/>
    <property type="evidence" value="ECO:0007669"/>
    <property type="project" value="TreeGrafter"/>
</dbReference>
<comment type="similarity">
    <text evidence="1">Belongs to the LysR transcriptional regulatory family.</text>
</comment>
<feature type="domain" description="HTH lysR-type" evidence="5">
    <location>
        <begin position="9"/>
        <end position="66"/>
    </location>
</feature>
<evidence type="ECO:0000259" key="5">
    <source>
        <dbReference type="PROSITE" id="PS50931"/>
    </source>
</evidence>
<keyword evidence="4" id="KW-0804">Transcription</keyword>
<dbReference type="AlphaFoldDB" id="A0A0H2KNJ2"/>
<dbReference type="InterPro" id="IPR036390">
    <property type="entry name" value="WH_DNA-bd_sf"/>
</dbReference>
<dbReference type="Gene3D" id="1.10.10.10">
    <property type="entry name" value="Winged helix-like DNA-binding domain superfamily/Winged helix DNA-binding domain"/>
    <property type="match status" value="1"/>
</dbReference>
<organism evidence="6 7">
    <name type="scientific">Cellulosimicrobium funkei</name>
    <dbReference type="NCBI Taxonomy" id="264251"/>
    <lineage>
        <taxon>Bacteria</taxon>
        <taxon>Bacillati</taxon>
        <taxon>Actinomycetota</taxon>
        <taxon>Actinomycetes</taxon>
        <taxon>Micrococcales</taxon>
        <taxon>Promicromonosporaceae</taxon>
        <taxon>Cellulosimicrobium</taxon>
    </lineage>
</organism>
<dbReference type="PANTHER" id="PTHR30126">
    <property type="entry name" value="HTH-TYPE TRANSCRIPTIONAL REGULATOR"/>
    <property type="match status" value="1"/>
</dbReference>
<dbReference type="Gene3D" id="3.40.190.10">
    <property type="entry name" value="Periplasmic binding protein-like II"/>
    <property type="match status" value="2"/>
</dbReference>
<evidence type="ECO:0000313" key="6">
    <source>
        <dbReference type="EMBL" id="KLN35075.1"/>
    </source>
</evidence>
<keyword evidence="2" id="KW-0805">Transcription regulation</keyword>
<dbReference type="Pfam" id="PF00126">
    <property type="entry name" value="HTH_1"/>
    <property type="match status" value="1"/>
</dbReference>
<dbReference type="InterPro" id="IPR000847">
    <property type="entry name" value="LysR_HTH_N"/>
</dbReference>
<dbReference type="SUPFAM" id="SSF46785">
    <property type="entry name" value="Winged helix' DNA-binding domain"/>
    <property type="match status" value="1"/>
</dbReference>
<comment type="caution">
    <text evidence="6">The sequence shown here is derived from an EMBL/GenBank/DDBJ whole genome shotgun (WGS) entry which is preliminary data.</text>
</comment>
<dbReference type="EMBL" id="JNBQ01000007">
    <property type="protein sequence ID" value="KLN35075.1"/>
    <property type="molecule type" value="Genomic_DNA"/>
</dbReference>